<accession>A0ABY6H295</accession>
<sequence length="924" mass="106216">MDVQTRHGVVGMSLETYYKNSVNREDAEKGNTCAVIAYAKTRAEITKAHSDVFNQLPEKTLPDYNADVVDPNNYITSYVSGYYGTKKQVDELAGKCNSLINAYNDILATAKNEQTALHDARGKLMSFNESAGKDAILFDKKLMKQFRLDAQFDSLVEEFKKMRLISEEDAKKAETPVDWLKLIYEKHEEQQKANEATQGQLTKKNKTLASINYKYGEYIGKIDEQLEATKQTLSQYQHQNKLLHNQHSEISNTVKKKEKELLNIQKLLDEKDRELKQHTKVVDNLTEDKSSLKDELAKEKINLAQSNKNAARVSEKLTNKIRALESQAQQLSEEKIQLEHELSQLKDRHKKLTEAQNTNKNLAQSVAVSGSEIKKLETALEVKDQELLRLKIDLSKLTNRVEQQEIKFSEEQLKQKETIQDYENKLKIVNDELSAKKEELKENDKDMSRLLKNYSKQEQSLQDKQNKVSDLEIKLVYHTKEIAKLKVQEKDLKSKLDTANNEINSFKKMMANKKIEVDEIKVKHDFAVKSLENSLANKKEEVSKKDVEIKTLRKEVSHLKNKVEASGNKSVKIDELISQKEDAIIRLGEELQSAYQQINDLGEKINTANSEKELYKQKSSMASQALRSHNIDTSKNMSELKSSLSDLRGEVAEKGREIEELQSQYANAQELIKTLQQQNGELATELAKYDTDRLESQIQVTESSEESQQLLEKMGSEITNLNMQLESAYAQLQEFINREQQSFNEYPSLSPQQKSLKKENEELINMYREASDQQFQLEERVVELEHELKVANQKLLETARTQDDGAPDAEFELAKANRAITKLNQQISQMEREHKKAIRDLDELLSEEAKKAVEAEFKTFQNATAVDDVKDLENEKKRLQNSLTGLCNDLKGLISEEKYDHLTQKHFGQYEQNAELVEEHLVRV</sequence>
<reference evidence="2" key="1">
    <citation type="submission" date="2022-10" db="EMBL/GenBank/DDBJ databases">
        <title>Completed Genome Sequence of two octocoral isolated bacterium, Endozoicomonas euniceicola EF212T and Endozoicomonas gorgoniicola PS125T.</title>
        <authorList>
            <person name="Chiou Y.-J."/>
            <person name="Chen Y.-H."/>
        </authorList>
    </citation>
    <scope>NUCLEOTIDE SEQUENCE</scope>
    <source>
        <strain evidence="2">EF212</strain>
    </source>
</reference>
<keyword evidence="1" id="KW-0175">Coiled coil</keyword>
<feature type="coiled-coil region" evidence="1">
    <location>
        <begin position="644"/>
        <end position="889"/>
    </location>
</feature>
<evidence type="ECO:0000256" key="1">
    <source>
        <dbReference type="SAM" id="Coils"/>
    </source>
</evidence>
<dbReference type="RefSeq" id="WP_262601489.1">
    <property type="nucleotide sequence ID" value="NZ_CP103300.1"/>
</dbReference>
<dbReference type="Proteomes" id="UP001163255">
    <property type="component" value="Chromosome"/>
</dbReference>
<protein>
    <recommendedName>
        <fullName evidence="4">Chromosome segregation ATPase</fullName>
    </recommendedName>
</protein>
<evidence type="ECO:0008006" key="4">
    <source>
        <dbReference type="Google" id="ProtNLM"/>
    </source>
</evidence>
<name>A0ABY6H295_9GAMM</name>
<feature type="coiled-coil region" evidence="1">
    <location>
        <begin position="219"/>
        <end position="618"/>
    </location>
</feature>
<organism evidence="2 3">
    <name type="scientific">Endozoicomonas euniceicola</name>
    <dbReference type="NCBI Taxonomy" id="1234143"/>
    <lineage>
        <taxon>Bacteria</taxon>
        <taxon>Pseudomonadati</taxon>
        <taxon>Pseudomonadota</taxon>
        <taxon>Gammaproteobacteria</taxon>
        <taxon>Oceanospirillales</taxon>
        <taxon>Endozoicomonadaceae</taxon>
        <taxon>Endozoicomonas</taxon>
    </lineage>
</organism>
<dbReference type="EMBL" id="CP103300">
    <property type="protein sequence ID" value="UYM18744.1"/>
    <property type="molecule type" value="Genomic_DNA"/>
</dbReference>
<evidence type="ECO:0000313" key="2">
    <source>
        <dbReference type="EMBL" id="UYM18744.1"/>
    </source>
</evidence>
<evidence type="ECO:0000313" key="3">
    <source>
        <dbReference type="Proteomes" id="UP001163255"/>
    </source>
</evidence>
<proteinExistence type="predicted"/>
<gene>
    <name evidence="2" type="ORF">NX720_12835</name>
</gene>
<keyword evidence="3" id="KW-1185">Reference proteome</keyword>